<feature type="transmembrane region" description="Helical" evidence="10">
    <location>
        <begin position="33"/>
        <end position="59"/>
    </location>
</feature>
<dbReference type="FunFam" id="1.20.1070.10:FF:000242">
    <property type="entry name" value="Uncharacterized protein"/>
    <property type="match status" value="1"/>
</dbReference>
<dbReference type="PANTHER" id="PTHR24228:SF72">
    <property type="entry name" value="G-PROTEIN COUPLED RECEPTORS FAMILY 1 PROFILE DOMAIN-CONTAINING PROTEIN"/>
    <property type="match status" value="1"/>
</dbReference>
<dbReference type="PANTHER" id="PTHR24228">
    <property type="entry name" value="B2 BRADYKININ RECEPTOR/ANGIOTENSIN II RECEPTOR"/>
    <property type="match status" value="1"/>
</dbReference>
<dbReference type="Pfam" id="PF00001">
    <property type="entry name" value="7tm_1"/>
    <property type="match status" value="1"/>
</dbReference>
<keyword evidence="13" id="KW-1185">Reference proteome</keyword>
<evidence type="ECO:0000256" key="3">
    <source>
        <dbReference type="ARBA" id="ARBA00022475"/>
    </source>
</evidence>
<dbReference type="GO" id="GO:0005886">
    <property type="term" value="C:plasma membrane"/>
    <property type="evidence" value="ECO:0007669"/>
    <property type="project" value="UniProtKB-SubCell"/>
</dbReference>
<dbReference type="RefSeq" id="XP_787129.2">
    <property type="nucleotide sequence ID" value="XM_782036.2"/>
</dbReference>
<evidence type="ECO:0000256" key="5">
    <source>
        <dbReference type="ARBA" id="ARBA00022989"/>
    </source>
</evidence>
<comment type="similarity">
    <text evidence="2">Belongs to the G-protein coupled receptor 1 family.</text>
</comment>
<dbReference type="GO" id="GO:0004983">
    <property type="term" value="F:neuropeptide Y receptor activity"/>
    <property type="evidence" value="ECO:0007669"/>
    <property type="project" value="InterPro"/>
</dbReference>
<dbReference type="SUPFAM" id="SSF81321">
    <property type="entry name" value="Family A G protein-coupled receptor-like"/>
    <property type="match status" value="1"/>
</dbReference>
<evidence type="ECO:0000256" key="8">
    <source>
        <dbReference type="ARBA" id="ARBA00023170"/>
    </source>
</evidence>
<keyword evidence="4 10" id="KW-0812">Transmembrane</keyword>
<dbReference type="OMA" id="MITIIPN"/>
<evidence type="ECO:0000313" key="12">
    <source>
        <dbReference type="EnsemblMetazoa" id="XP_787129"/>
    </source>
</evidence>
<feature type="transmembrane region" description="Helical" evidence="10">
    <location>
        <begin position="306"/>
        <end position="327"/>
    </location>
</feature>
<name>A0A7M7RET3_STRPU</name>
<dbReference type="Gene3D" id="1.20.1070.10">
    <property type="entry name" value="Rhodopsin 7-helix transmembrane proteins"/>
    <property type="match status" value="1"/>
</dbReference>
<accession>A0A7M7RET3</accession>
<dbReference type="PRINTS" id="PR01012">
    <property type="entry name" value="NRPEPTIDEYR"/>
</dbReference>
<feature type="transmembrane region" description="Helical" evidence="10">
    <location>
        <begin position="151"/>
        <end position="177"/>
    </location>
</feature>
<evidence type="ECO:0000256" key="9">
    <source>
        <dbReference type="ARBA" id="ARBA00023224"/>
    </source>
</evidence>
<evidence type="ECO:0000256" key="1">
    <source>
        <dbReference type="ARBA" id="ARBA00004651"/>
    </source>
</evidence>
<protein>
    <recommendedName>
        <fullName evidence="11">G-protein coupled receptors family 1 profile domain-containing protein</fullName>
    </recommendedName>
</protein>
<sequence length="346" mass="38177">MVVTQVDSTSLDMITIIPNVTSELSVVAFNHRAIVAAILLVFALVGLFGNALVIISVIVSRKLRTITNVLVVNLAFADFMACTFLPFQSAGLLSQTGRYPLHEMVCAAVAAVQYISACCSVYTLVAIAFVRWYVITRSIRGHQGLHTPKKIAIMVVIIWIISISFMVIPPVLGIGTLGYSVYYSICSVTDTNEQGGYFVVLLWTLIAIALLLTLLFYIRILRHVLRHNKQFRDKYAVDEEAGSSSTEAHQNKASSSISAGSCPPMIKAINRKEIEITKNLFMVVCVFMLCFLGTIVNFIIPGSSVLTIYSTMILLVNSIVNPIIYGLKHPNFQEVFNKILCCRPVE</sequence>
<dbReference type="AlphaFoldDB" id="A0A7M7RET3"/>
<keyword evidence="3" id="KW-1003">Cell membrane</keyword>
<dbReference type="FunCoup" id="A0A7M7RET3">
    <property type="interactions" value="738"/>
</dbReference>
<keyword evidence="5 10" id="KW-1133">Transmembrane helix</keyword>
<feature type="transmembrane region" description="Helical" evidence="10">
    <location>
        <begin position="280"/>
        <end position="300"/>
    </location>
</feature>
<proteinExistence type="inferred from homology"/>
<evidence type="ECO:0000256" key="6">
    <source>
        <dbReference type="ARBA" id="ARBA00023040"/>
    </source>
</evidence>
<keyword evidence="6" id="KW-0297">G-protein coupled receptor</keyword>
<evidence type="ECO:0000256" key="2">
    <source>
        <dbReference type="ARBA" id="ARBA00010663"/>
    </source>
</evidence>
<dbReference type="EnsemblMetazoa" id="XM_782036">
    <property type="protein sequence ID" value="XP_787129"/>
    <property type="gene ID" value="LOC582063"/>
</dbReference>
<reference evidence="13" key="1">
    <citation type="submission" date="2015-02" db="EMBL/GenBank/DDBJ databases">
        <title>Genome sequencing for Strongylocentrotus purpuratus.</title>
        <authorList>
            <person name="Murali S."/>
            <person name="Liu Y."/>
            <person name="Vee V."/>
            <person name="English A."/>
            <person name="Wang M."/>
            <person name="Skinner E."/>
            <person name="Han Y."/>
            <person name="Muzny D.M."/>
            <person name="Worley K.C."/>
            <person name="Gibbs R.A."/>
        </authorList>
    </citation>
    <scope>NUCLEOTIDE SEQUENCE</scope>
</reference>
<dbReference type="OrthoDB" id="10044919at2759"/>
<dbReference type="SMART" id="SM01381">
    <property type="entry name" value="7TM_GPCR_Srsx"/>
    <property type="match status" value="1"/>
</dbReference>
<comment type="subcellular location">
    <subcellularLocation>
        <location evidence="1">Cell membrane</location>
        <topology evidence="1">Multi-pass membrane protein</topology>
    </subcellularLocation>
</comment>
<evidence type="ECO:0000313" key="13">
    <source>
        <dbReference type="Proteomes" id="UP000007110"/>
    </source>
</evidence>
<feature type="transmembrane region" description="Helical" evidence="10">
    <location>
        <begin position="197"/>
        <end position="218"/>
    </location>
</feature>
<dbReference type="KEGG" id="spu:582063"/>
<dbReference type="PRINTS" id="PR00237">
    <property type="entry name" value="GPCRRHODOPSN"/>
</dbReference>
<feature type="transmembrane region" description="Helical" evidence="10">
    <location>
        <begin position="66"/>
        <end position="87"/>
    </location>
</feature>
<keyword evidence="9" id="KW-0807">Transducer</keyword>
<dbReference type="InParanoid" id="A0A7M7RET3"/>
<evidence type="ECO:0000256" key="4">
    <source>
        <dbReference type="ARBA" id="ARBA00022692"/>
    </source>
</evidence>
<dbReference type="GeneID" id="582063"/>
<dbReference type="CDD" id="cd00637">
    <property type="entry name" value="7tm_classA_rhodopsin-like"/>
    <property type="match status" value="1"/>
</dbReference>
<reference evidence="12" key="2">
    <citation type="submission" date="2021-01" db="UniProtKB">
        <authorList>
            <consortium name="EnsemblMetazoa"/>
        </authorList>
    </citation>
    <scope>IDENTIFICATION</scope>
</reference>
<dbReference type="InterPro" id="IPR000276">
    <property type="entry name" value="GPCR_Rhodpsn"/>
</dbReference>
<evidence type="ECO:0000256" key="10">
    <source>
        <dbReference type="SAM" id="Phobius"/>
    </source>
</evidence>
<dbReference type="GO" id="GO:0007186">
    <property type="term" value="P:G protein-coupled receptor signaling pathway"/>
    <property type="evidence" value="ECO:0000318"/>
    <property type="project" value="GO_Central"/>
</dbReference>
<dbReference type="Proteomes" id="UP000007110">
    <property type="component" value="Unassembled WGS sequence"/>
</dbReference>
<feature type="transmembrane region" description="Helical" evidence="10">
    <location>
        <begin position="107"/>
        <end position="130"/>
    </location>
</feature>
<keyword evidence="8" id="KW-0675">Receptor</keyword>
<evidence type="ECO:0000256" key="7">
    <source>
        <dbReference type="ARBA" id="ARBA00023136"/>
    </source>
</evidence>
<dbReference type="PROSITE" id="PS50262">
    <property type="entry name" value="G_PROTEIN_RECEP_F1_2"/>
    <property type="match status" value="1"/>
</dbReference>
<keyword evidence="7 10" id="KW-0472">Membrane</keyword>
<dbReference type="InterPro" id="IPR000611">
    <property type="entry name" value="NPY_rcpt"/>
</dbReference>
<organism evidence="12 13">
    <name type="scientific">Strongylocentrotus purpuratus</name>
    <name type="common">Purple sea urchin</name>
    <dbReference type="NCBI Taxonomy" id="7668"/>
    <lineage>
        <taxon>Eukaryota</taxon>
        <taxon>Metazoa</taxon>
        <taxon>Echinodermata</taxon>
        <taxon>Eleutherozoa</taxon>
        <taxon>Echinozoa</taxon>
        <taxon>Echinoidea</taxon>
        <taxon>Euechinoidea</taxon>
        <taxon>Echinacea</taxon>
        <taxon>Camarodonta</taxon>
        <taxon>Echinidea</taxon>
        <taxon>Strongylocentrotidae</taxon>
        <taxon>Strongylocentrotus</taxon>
    </lineage>
</organism>
<evidence type="ECO:0000259" key="11">
    <source>
        <dbReference type="PROSITE" id="PS50262"/>
    </source>
</evidence>
<dbReference type="InterPro" id="IPR017452">
    <property type="entry name" value="GPCR_Rhodpsn_7TM"/>
</dbReference>
<feature type="domain" description="G-protein coupled receptors family 1 profile" evidence="11">
    <location>
        <begin position="49"/>
        <end position="325"/>
    </location>
</feature>